<keyword evidence="2" id="KW-0812">Transmembrane</keyword>
<feature type="region of interest" description="Disordered" evidence="1">
    <location>
        <begin position="1"/>
        <end position="28"/>
    </location>
</feature>
<proteinExistence type="predicted"/>
<keyword evidence="4" id="KW-1185">Reference proteome</keyword>
<gene>
    <name evidence="3" type="ORF">PoB_003955600</name>
</gene>
<evidence type="ECO:0000313" key="4">
    <source>
        <dbReference type="Proteomes" id="UP000735302"/>
    </source>
</evidence>
<dbReference type="Proteomes" id="UP000735302">
    <property type="component" value="Unassembled WGS sequence"/>
</dbReference>
<name>A0AAV4B2I4_9GAST</name>
<dbReference type="EMBL" id="BLXT01004479">
    <property type="protein sequence ID" value="GFO13051.1"/>
    <property type="molecule type" value="Genomic_DNA"/>
</dbReference>
<evidence type="ECO:0000256" key="1">
    <source>
        <dbReference type="SAM" id="MobiDB-lite"/>
    </source>
</evidence>
<protein>
    <submittedName>
        <fullName evidence="3">Uncharacterized protein</fullName>
    </submittedName>
</protein>
<evidence type="ECO:0000256" key="2">
    <source>
        <dbReference type="SAM" id="Phobius"/>
    </source>
</evidence>
<feature type="transmembrane region" description="Helical" evidence="2">
    <location>
        <begin position="56"/>
        <end position="79"/>
    </location>
</feature>
<organism evidence="3 4">
    <name type="scientific">Plakobranchus ocellatus</name>
    <dbReference type="NCBI Taxonomy" id="259542"/>
    <lineage>
        <taxon>Eukaryota</taxon>
        <taxon>Metazoa</taxon>
        <taxon>Spiralia</taxon>
        <taxon>Lophotrochozoa</taxon>
        <taxon>Mollusca</taxon>
        <taxon>Gastropoda</taxon>
        <taxon>Heterobranchia</taxon>
        <taxon>Euthyneura</taxon>
        <taxon>Panpulmonata</taxon>
        <taxon>Sacoglossa</taxon>
        <taxon>Placobranchoidea</taxon>
        <taxon>Plakobranchidae</taxon>
        <taxon>Plakobranchus</taxon>
    </lineage>
</organism>
<accession>A0AAV4B2I4</accession>
<keyword evidence="2" id="KW-1133">Transmembrane helix</keyword>
<sequence length="243" mass="27135">MLPSNSGQGSGLEVLPPPPPSSSSSGKEHSLSARAHLSNCWARLHYYFTDRNTSSFGVAVDAFVVVVVVVVVVLCLRLLPKQEERIFRQLIPFTCEVFTSVNLPATRVPAHYIRFQITVTNFQTIDNFYLVSSAVNVLLTDIMSRAKQQQCQRASVAPYRVYKSPHPIAAGSESWRPHSPRLQNTGQCTEAAPTTRKGKQTYQAFFKFFFAQLLVLLRQDLCSYSLYEYYGAATTEKTVVGNS</sequence>
<keyword evidence="2" id="KW-0472">Membrane</keyword>
<dbReference type="AlphaFoldDB" id="A0AAV4B2I4"/>
<evidence type="ECO:0000313" key="3">
    <source>
        <dbReference type="EMBL" id="GFO13051.1"/>
    </source>
</evidence>
<reference evidence="3 4" key="1">
    <citation type="journal article" date="2021" name="Elife">
        <title>Chloroplast acquisition without the gene transfer in kleptoplastic sea slugs, Plakobranchus ocellatus.</title>
        <authorList>
            <person name="Maeda T."/>
            <person name="Takahashi S."/>
            <person name="Yoshida T."/>
            <person name="Shimamura S."/>
            <person name="Takaki Y."/>
            <person name="Nagai Y."/>
            <person name="Toyoda A."/>
            <person name="Suzuki Y."/>
            <person name="Arimoto A."/>
            <person name="Ishii H."/>
            <person name="Satoh N."/>
            <person name="Nishiyama T."/>
            <person name="Hasebe M."/>
            <person name="Maruyama T."/>
            <person name="Minagawa J."/>
            <person name="Obokata J."/>
            <person name="Shigenobu S."/>
        </authorList>
    </citation>
    <scope>NUCLEOTIDE SEQUENCE [LARGE SCALE GENOMIC DNA]</scope>
</reference>
<comment type="caution">
    <text evidence="3">The sequence shown here is derived from an EMBL/GenBank/DDBJ whole genome shotgun (WGS) entry which is preliminary data.</text>
</comment>